<gene>
    <name evidence="1" type="ORF">O181_005971</name>
</gene>
<accession>A0A9Q3GGC6</accession>
<keyword evidence="2" id="KW-1185">Reference proteome</keyword>
<dbReference type="Proteomes" id="UP000765509">
    <property type="component" value="Unassembled WGS sequence"/>
</dbReference>
<comment type="caution">
    <text evidence="1">The sequence shown here is derived from an EMBL/GenBank/DDBJ whole genome shotgun (WGS) entry which is preliminary data.</text>
</comment>
<proteinExistence type="predicted"/>
<dbReference type="AlphaFoldDB" id="A0A9Q3GGC6"/>
<sequence>MLAYFIVCLRNVRILISRDVLLDKSKYPCLSTSKVVDSPLMVPFRSEREEELVDEIKASSSDPQERVYEVCVSDGLVQDLSNKESVDEFSSLYIAEEPTPLPTVVSALPML</sequence>
<dbReference type="EMBL" id="AVOT02001253">
    <property type="protein sequence ID" value="MBW0466256.1"/>
    <property type="molecule type" value="Genomic_DNA"/>
</dbReference>
<evidence type="ECO:0000313" key="2">
    <source>
        <dbReference type="Proteomes" id="UP000765509"/>
    </source>
</evidence>
<reference evidence="1" key="1">
    <citation type="submission" date="2021-03" db="EMBL/GenBank/DDBJ databases">
        <title>Draft genome sequence of rust myrtle Austropuccinia psidii MF-1, a brazilian biotype.</title>
        <authorList>
            <person name="Quecine M.C."/>
            <person name="Pachon D.M.R."/>
            <person name="Bonatelli M.L."/>
            <person name="Correr F.H."/>
            <person name="Franceschini L.M."/>
            <person name="Leite T.F."/>
            <person name="Margarido G.R.A."/>
            <person name="Almeida C.A."/>
            <person name="Ferrarezi J.A."/>
            <person name="Labate C.A."/>
        </authorList>
    </citation>
    <scope>NUCLEOTIDE SEQUENCE</scope>
    <source>
        <strain evidence="1">MF-1</strain>
    </source>
</reference>
<organism evidence="1 2">
    <name type="scientific">Austropuccinia psidii MF-1</name>
    <dbReference type="NCBI Taxonomy" id="1389203"/>
    <lineage>
        <taxon>Eukaryota</taxon>
        <taxon>Fungi</taxon>
        <taxon>Dikarya</taxon>
        <taxon>Basidiomycota</taxon>
        <taxon>Pucciniomycotina</taxon>
        <taxon>Pucciniomycetes</taxon>
        <taxon>Pucciniales</taxon>
        <taxon>Sphaerophragmiaceae</taxon>
        <taxon>Austropuccinia</taxon>
    </lineage>
</organism>
<protein>
    <submittedName>
        <fullName evidence="1">Uncharacterized protein</fullName>
    </submittedName>
</protein>
<name>A0A9Q3GGC6_9BASI</name>
<evidence type="ECO:0000313" key="1">
    <source>
        <dbReference type="EMBL" id="MBW0466256.1"/>
    </source>
</evidence>